<organism evidence="1 2">
    <name type="scientific">Archangium minus</name>
    <dbReference type="NCBI Taxonomy" id="83450"/>
    <lineage>
        <taxon>Bacteria</taxon>
        <taxon>Pseudomonadati</taxon>
        <taxon>Myxococcota</taxon>
        <taxon>Myxococcia</taxon>
        <taxon>Myxococcales</taxon>
        <taxon>Cystobacterineae</taxon>
        <taxon>Archangiaceae</taxon>
        <taxon>Archangium</taxon>
    </lineage>
</organism>
<dbReference type="EMBL" id="CP043494">
    <property type="protein sequence ID" value="WNG50855.1"/>
    <property type="molecule type" value="Genomic_DNA"/>
</dbReference>
<name>A0ABY9X667_9BACT</name>
<keyword evidence="2" id="KW-1185">Reference proteome</keyword>
<dbReference type="Proteomes" id="UP001611383">
    <property type="component" value="Chromosome"/>
</dbReference>
<sequence length="123" mass="13611">MFMKGQDRDVEGMYARAYKVDERAFDKNNDVHLSFMSDQLTQRARDFIANQRKVTVNWVSPSFGYLAIINDLANAKTPGNVANLLTKHSSPPGNLAAALSDLQMGINRDTPLPGTITARNKNA</sequence>
<accession>A0ABY9X667</accession>
<dbReference type="RefSeq" id="WP_395810451.1">
    <property type="nucleotide sequence ID" value="NZ_CP043494.1"/>
</dbReference>
<evidence type="ECO:0000313" key="2">
    <source>
        <dbReference type="Proteomes" id="UP001611383"/>
    </source>
</evidence>
<gene>
    <name evidence="1" type="ORF">F0U60_47080</name>
</gene>
<proteinExistence type="predicted"/>
<protein>
    <submittedName>
        <fullName evidence="1">Uncharacterized protein</fullName>
    </submittedName>
</protein>
<reference evidence="1 2" key="1">
    <citation type="submission" date="2019-08" db="EMBL/GenBank/DDBJ databases">
        <title>Archangium and Cystobacter genomes.</title>
        <authorList>
            <person name="Chen I.-C.K."/>
            <person name="Wielgoss S."/>
        </authorList>
    </citation>
    <scope>NUCLEOTIDE SEQUENCE [LARGE SCALE GENOMIC DNA]</scope>
    <source>
        <strain evidence="1 2">Cbm 6</strain>
    </source>
</reference>
<evidence type="ECO:0000313" key="1">
    <source>
        <dbReference type="EMBL" id="WNG50855.1"/>
    </source>
</evidence>